<evidence type="ECO:0000313" key="2">
    <source>
        <dbReference type="EMBL" id="CAI5714038.1"/>
    </source>
</evidence>
<proteinExistence type="predicted"/>
<name>A0AAV0T7H2_9STRA</name>
<accession>A0AAV0T7H2</accession>
<dbReference type="Proteomes" id="UP001162029">
    <property type="component" value="Unassembled WGS sequence"/>
</dbReference>
<keyword evidence="1" id="KW-0175">Coiled coil</keyword>
<evidence type="ECO:0000313" key="3">
    <source>
        <dbReference type="Proteomes" id="UP001162029"/>
    </source>
</evidence>
<comment type="caution">
    <text evidence="2">The sequence shown here is derived from an EMBL/GenBank/DDBJ whole genome shotgun (WGS) entry which is preliminary data.</text>
</comment>
<organism evidence="2 3">
    <name type="scientific">Peronospora destructor</name>
    <dbReference type="NCBI Taxonomy" id="86335"/>
    <lineage>
        <taxon>Eukaryota</taxon>
        <taxon>Sar</taxon>
        <taxon>Stramenopiles</taxon>
        <taxon>Oomycota</taxon>
        <taxon>Peronosporomycetes</taxon>
        <taxon>Peronosporales</taxon>
        <taxon>Peronosporaceae</taxon>
        <taxon>Peronospora</taxon>
    </lineage>
</organism>
<feature type="coiled-coil region" evidence="1">
    <location>
        <begin position="17"/>
        <end position="51"/>
    </location>
</feature>
<keyword evidence="3" id="KW-1185">Reference proteome</keyword>
<feature type="coiled-coil region" evidence="1">
    <location>
        <begin position="77"/>
        <end position="125"/>
    </location>
</feature>
<protein>
    <submittedName>
        <fullName evidence="2">Uncharacterized protein</fullName>
    </submittedName>
</protein>
<reference evidence="2" key="1">
    <citation type="submission" date="2022-12" db="EMBL/GenBank/DDBJ databases">
        <authorList>
            <person name="Webb A."/>
        </authorList>
    </citation>
    <scope>NUCLEOTIDE SEQUENCE</scope>
    <source>
        <strain evidence="2">Pd1</strain>
    </source>
</reference>
<sequence>MNINALAQELKVTVEGMRDIQSRLVDMELALKEDQEEIESYTDEIADCCDRIKAIDEFVREIDAGNIPAMGDVASVMSNMAEEREEEENMLQLLDDARTCHEEQLQHLKIQLASLLRERVMLQKKSFQIMCIFERAGIVELVTRLAERSIKML</sequence>
<dbReference type="EMBL" id="CANTFM010000178">
    <property type="protein sequence ID" value="CAI5714038.1"/>
    <property type="molecule type" value="Genomic_DNA"/>
</dbReference>
<gene>
    <name evidence="2" type="ORF">PDE001_LOCUS1068</name>
</gene>
<evidence type="ECO:0000256" key="1">
    <source>
        <dbReference type="SAM" id="Coils"/>
    </source>
</evidence>
<dbReference type="AlphaFoldDB" id="A0AAV0T7H2"/>